<proteinExistence type="predicted"/>
<dbReference type="EMBL" id="BQKI01000090">
    <property type="protein sequence ID" value="GJN36774.1"/>
    <property type="molecule type" value="Genomic_DNA"/>
</dbReference>
<evidence type="ECO:0000256" key="1">
    <source>
        <dbReference type="SAM" id="MobiDB-lite"/>
    </source>
</evidence>
<name>A0AAV5FM26_ELECO</name>
<gene>
    <name evidence="2" type="primary">gb25670</name>
    <name evidence="2" type="ORF">PR202_gb25670</name>
</gene>
<sequence>MCGGGLACLHSTFQGRALAGGDGVELLGGLGDLAFSLGGLGEGNVARLLALDTLGFSNGQTLLVAAIEAVGDGGEVPAIKRGTSKGRAHVGSGQRKRKNRGKDPNSWYHESNMAGKNRLIIMCKAPDTYIGKDL</sequence>
<reference evidence="2" key="2">
    <citation type="submission" date="2021-12" db="EMBL/GenBank/DDBJ databases">
        <title>Resequencing data analysis of finger millet.</title>
        <authorList>
            <person name="Hatakeyama M."/>
            <person name="Aluri S."/>
            <person name="Balachadran M.T."/>
            <person name="Sivarajan S.R."/>
            <person name="Poveda L."/>
            <person name="Shimizu-Inatsugi R."/>
            <person name="Schlapbach R."/>
            <person name="Sreeman S.M."/>
            <person name="Shimizu K.K."/>
        </authorList>
    </citation>
    <scope>NUCLEOTIDE SEQUENCE</scope>
</reference>
<evidence type="ECO:0000313" key="3">
    <source>
        <dbReference type="Proteomes" id="UP001054889"/>
    </source>
</evidence>
<feature type="compositionally biased region" description="Basic residues" evidence="1">
    <location>
        <begin position="82"/>
        <end position="100"/>
    </location>
</feature>
<dbReference type="Proteomes" id="UP001054889">
    <property type="component" value="Unassembled WGS sequence"/>
</dbReference>
<protein>
    <submittedName>
        <fullName evidence="2">Uncharacterized protein</fullName>
    </submittedName>
</protein>
<organism evidence="2 3">
    <name type="scientific">Eleusine coracana subsp. coracana</name>
    <dbReference type="NCBI Taxonomy" id="191504"/>
    <lineage>
        <taxon>Eukaryota</taxon>
        <taxon>Viridiplantae</taxon>
        <taxon>Streptophyta</taxon>
        <taxon>Embryophyta</taxon>
        <taxon>Tracheophyta</taxon>
        <taxon>Spermatophyta</taxon>
        <taxon>Magnoliopsida</taxon>
        <taxon>Liliopsida</taxon>
        <taxon>Poales</taxon>
        <taxon>Poaceae</taxon>
        <taxon>PACMAD clade</taxon>
        <taxon>Chloridoideae</taxon>
        <taxon>Cynodonteae</taxon>
        <taxon>Eleusininae</taxon>
        <taxon>Eleusine</taxon>
    </lineage>
</organism>
<evidence type="ECO:0000313" key="2">
    <source>
        <dbReference type="EMBL" id="GJN36774.1"/>
    </source>
</evidence>
<feature type="region of interest" description="Disordered" evidence="1">
    <location>
        <begin position="78"/>
        <end position="108"/>
    </location>
</feature>
<dbReference type="AlphaFoldDB" id="A0AAV5FM26"/>
<reference evidence="2" key="1">
    <citation type="journal article" date="2018" name="DNA Res.">
        <title>Multiple hybrid de novo genome assembly of finger millet, an orphan allotetraploid crop.</title>
        <authorList>
            <person name="Hatakeyama M."/>
            <person name="Aluri S."/>
            <person name="Balachadran M.T."/>
            <person name="Sivarajan S.R."/>
            <person name="Patrignani A."/>
            <person name="Gruter S."/>
            <person name="Poveda L."/>
            <person name="Shimizu-Inatsugi R."/>
            <person name="Baeten J."/>
            <person name="Francoijs K.J."/>
            <person name="Nataraja K.N."/>
            <person name="Reddy Y.A.N."/>
            <person name="Phadnis S."/>
            <person name="Ravikumar R.L."/>
            <person name="Schlapbach R."/>
            <person name="Sreeman S.M."/>
            <person name="Shimizu K.K."/>
        </authorList>
    </citation>
    <scope>NUCLEOTIDE SEQUENCE</scope>
</reference>
<accession>A0AAV5FM26</accession>
<comment type="caution">
    <text evidence="2">The sequence shown here is derived from an EMBL/GenBank/DDBJ whole genome shotgun (WGS) entry which is preliminary data.</text>
</comment>
<keyword evidence="3" id="KW-1185">Reference proteome</keyword>